<feature type="chain" id="PRO_5032694791" description="Peptidase metallopeptidase domain-containing protein" evidence="9">
    <location>
        <begin position="19"/>
        <end position="320"/>
    </location>
</feature>
<dbReference type="InterPro" id="IPR006026">
    <property type="entry name" value="Peptidase_Metallo"/>
</dbReference>
<dbReference type="Pfam" id="PF00413">
    <property type="entry name" value="Peptidase_M10"/>
    <property type="match status" value="1"/>
</dbReference>
<dbReference type="GO" id="GO:0031012">
    <property type="term" value="C:extracellular matrix"/>
    <property type="evidence" value="ECO:0007669"/>
    <property type="project" value="InterPro"/>
</dbReference>
<dbReference type="Gene3D" id="3.40.390.10">
    <property type="entry name" value="Collagenase (Catalytic Domain)"/>
    <property type="match status" value="1"/>
</dbReference>
<feature type="binding site" evidence="8">
    <location>
        <position position="266"/>
    </location>
    <ligand>
        <name>Zn(2+)</name>
        <dbReference type="ChEBI" id="CHEBI:29105"/>
        <label>2</label>
        <note>catalytic</note>
    </ligand>
</feature>
<feature type="binding site" evidence="8">
    <location>
        <position position="215"/>
    </location>
    <ligand>
        <name>Zn(2+)</name>
        <dbReference type="ChEBI" id="CHEBI:29105"/>
        <label>1</label>
    </ligand>
</feature>
<dbReference type="SMART" id="SM00235">
    <property type="entry name" value="ZnMc"/>
    <property type="match status" value="1"/>
</dbReference>
<name>A0A834GJQ4_RHOSS</name>
<evidence type="ECO:0000313" key="11">
    <source>
        <dbReference type="EMBL" id="KAF7136422.1"/>
    </source>
</evidence>
<keyword evidence="5 8" id="KW-0862">Zinc</keyword>
<evidence type="ECO:0000256" key="8">
    <source>
        <dbReference type="PIRSR" id="PIRSR621190-2"/>
    </source>
</evidence>
<dbReference type="AlphaFoldDB" id="A0A834GJQ4"/>
<evidence type="ECO:0000256" key="2">
    <source>
        <dbReference type="ARBA" id="ARBA00022670"/>
    </source>
</evidence>
<accession>A0A834GJQ4</accession>
<dbReference type="Pfam" id="PF01471">
    <property type="entry name" value="PG_binding_1"/>
    <property type="match status" value="1"/>
</dbReference>
<keyword evidence="3 8" id="KW-0479">Metal-binding</keyword>
<dbReference type="PRINTS" id="PR00138">
    <property type="entry name" value="MATRIXIN"/>
</dbReference>
<dbReference type="SUPFAM" id="SSF55486">
    <property type="entry name" value="Metalloproteases ('zincins'), catalytic domain"/>
    <property type="match status" value="1"/>
</dbReference>
<proteinExistence type="inferred from homology"/>
<keyword evidence="6" id="KW-0482">Metalloprotease</keyword>
<feature type="binding site" evidence="8">
    <location>
        <position position="262"/>
    </location>
    <ligand>
        <name>Zn(2+)</name>
        <dbReference type="ChEBI" id="CHEBI:29105"/>
        <label>2</label>
        <note>catalytic</note>
    </ligand>
</feature>
<feature type="domain" description="Peptidase metallopeptidase" evidence="10">
    <location>
        <begin position="155"/>
        <end position="306"/>
    </location>
</feature>
<dbReference type="GO" id="GO:0006508">
    <property type="term" value="P:proteolysis"/>
    <property type="evidence" value="ECO:0007669"/>
    <property type="project" value="UniProtKB-KW"/>
</dbReference>
<feature type="binding site" evidence="8">
    <location>
        <position position="280"/>
    </location>
    <ligand>
        <name>Zn(2+)</name>
        <dbReference type="ChEBI" id="CHEBI:29105"/>
        <label>2</label>
        <note>catalytic</note>
    </ligand>
</feature>
<dbReference type="OrthoDB" id="406838at2759"/>
<evidence type="ECO:0000256" key="5">
    <source>
        <dbReference type="ARBA" id="ARBA00022833"/>
    </source>
</evidence>
<feature type="binding site" evidence="8">
    <location>
        <position position="238"/>
    </location>
    <ligand>
        <name>Zn(2+)</name>
        <dbReference type="ChEBI" id="CHEBI:29105"/>
        <label>1</label>
    </ligand>
</feature>
<comment type="caution">
    <text evidence="11">The sequence shown here is derived from an EMBL/GenBank/DDBJ whole genome shotgun (WGS) entry which is preliminary data.</text>
</comment>
<comment type="similarity">
    <text evidence="1">Belongs to the peptidase M10A family. Matrix metalloproteinases (MMPs) subfamily.</text>
</comment>
<evidence type="ECO:0000256" key="9">
    <source>
        <dbReference type="SAM" id="SignalP"/>
    </source>
</evidence>
<dbReference type="GO" id="GO:0004222">
    <property type="term" value="F:metalloendopeptidase activity"/>
    <property type="evidence" value="ECO:0007669"/>
    <property type="project" value="InterPro"/>
</dbReference>
<comment type="cofactor">
    <cofactor evidence="8">
        <name>Ca(2+)</name>
        <dbReference type="ChEBI" id="CHEBI:29108"/>
    </cofactor>
    <text evidence="8">Can bind about 5 Ca(2+) ions per subunit.</text>
</comment>
<feature type="binding site" evidence="8">
    <location>
        <position position="272"/>
    </location>
    <ligand>
        <name>Zn(2+)</name>
        <dbReference type="ChEBI" id="CHEBI:29105"/>
        <label>2</label>
        <note>catalytic</note>
    </ligand>
</feature>
<keyword evidence="12" id="KW-1185">Reference proteome</keyword>
<dbReference type="GO" id="GO:0030574">
    <property type="term" value="P:collagen catabolic process"/>
    <property type="evidence" value="ECO:0007669"/>
    <property type="project" value="TreeGrafter"/>
</dbReference>
<dbReference type="InterPro" id="IPR002477">
    <property type="entry name" value="Peptidoglycan-bd-like"/>
</dbReference>
<feature type="signal peptide" evidence="9">
    <location>
        <begin position="1"/>
        <end position="18"/>
    </location>
</feature>
<dbReference type="InterPro" id="IPR036365">
    <property type="entry name" value="PGBD-like_sf"/>
</dbReference>
<dbReference type="InterPro" id="IPR021190">
    <property type="entry name" value="Pept_M10A"/>
</dbReference>
<dbReference type="InterPro" id="IPR033739">
    <property type="entry name" value="M10A_MMP"/>
</dbReference>
<organism evidence="11 12">
    <name type="scientific">Rhododendron simsii</name>
    <name type="common">Sims's rhododendron</name>
    <dbReference type="NCBI Taxonomy" id="118357"/>
    <lineage>
        <taxon>Eukaryota</taxon>
        <taxon>Viridiplantae</taxon>
        <taxon>Streptophyta</taxon>
        <taxon>Embryophyta</taxon>
        <taxon>Tracheophyta</taxon>
        <taxon>Spermatophyta</taxon>
        <taxon>Magnoliopsida</taxon>
        <taxon>eudicotyledons</taxon>
        <taxon>Gunneridae</taxon>
        <taxon>Pentapetalae</taxon>
        <taxon>asterids</taxon>
        <taxon>Ericales</taxon>
        <taxon>Ericaceae</taxon>
        <taxon>Ericoideae</taxon>
        <taxon>Rhodoreae</taxon>
        <taxon>Rhododendron</taxon>
    </lineage>
</organism>
<dbReference type="SUPFAM" id="SSF47090">
    <property type="entry name" value="PGBD-like"/>
    <property type="match status" value="1"/>
</dbReference>
<evidence type="ECO:0000259" key="10">
    <source>
        <dbReference type="SMART" id="SM00235"/>
    </source>
</evidence>
<dbReference type="InterPro" id="IPR001818">
    <property type="entry name" value="Pept_M10_metallopeptidase"/>
</dbReference>
<dbReference type="PANTHER" id="PTHR10201">
    <property type="entry name" value="MATRIX METALLOPROTEINASE"/>
    <property type="match status" value="1"/>
</dbReference>
<evidence type="ECO:0000256" key="3">
    <source>
        <dbReference type="ARBA" id="ARBA00022723"/>
    </source>
</evidence>
<keyword evidence="4" id="KW-0378">Hydrolase</keyword>
<dbReference type="Proteomes" id="UP000626092">
    <property type="component" value="Unassembled WGS sequence"/>
</dbReference>
<evidence type="ECO:0000256" key="1">
    <source>
        <dbReference type="ARBA" id="ARBA00009614"/>
    </source>
</evidence>
<comment type="cofactor">
    <cofactor evidence="8">
        <name>Zn(2+)</name>
        <dbReference type="ChEBI" id="CHEBI:29105"/>
    </cofactor>
    <text evidence="8">Binds 2 Zn(2+) ions per subunit.</text>
</comment>
<evidence type="ECO:0000256" key="7">
    <source>
        <dbReference type="PIRSR" id="PIRSR621190-1"/>
    </source>
</evidence>
<dbReference type="EMBL" id="WJXA01000008">
    <property type="protein sequence ID" value="KAF7136422.1"/>
    <property type="molecule type" value="Genomic_DNA"/>
</dbReference>
<reference evidence="11" key="1">
    <citation type="submission" date="2019-11" db="EMBL/GenBank/DDBJ databases">
        <authorList>
            <person name="Liu Y."/>
            <person name="Hou J."/>
            <person name="Li T.-Q."/>
            <person name="Guan C.-H."/>
            <person name="Wu X."/>
            <person name="Wu H.-Z."/>
            <person name="Ling F."/>
            <person name="Zhang R."/>
            <person name="Shi X.-G."/>
            <person name="Ren J.-P."/>
            <person name="Chen E.-F."/>
            <person name="Sun J.-M."/>
        </authorList>
    </citation>
    <scope>NUCLEOTIDE SEQUENCE</scope>
    <source>
        <strain evidence="11">Adult_tree_wgs_1</strain>
        <tissue evidence="11">Leaves</tissue>
    </source>
</reference>
<dbReference type="CDD" id="cd04278">
    <property type="entry name" value="ZnMc_MMP"/>
    <property type="match status" value="1"/>
</dbReference>
<keyword evidence="8" id="KW-0106">Calcium</keyword>
<keyword evidence="9" id="KW-0732">Signal</keyword>
<dbReference type="GO" id="GO:0008270">
    <property type="term" value="F:zinc ion binding"/>
    <property type="evidence" value="ECO:0007669"/>
    <property type="project" value="InterPro"/>
</dbReference>
<feature type="binding site" description="in inhibited form" evidence="8">
    <location>
        <position position="118"/>
    </location>
    <ligand>
        <name>Zn(2+)</name>
        <dbReference type="ChEBI" id="CHEBI:29105"/>
        <label>2</label>
        <note>catalytic</note>
    </ligand>
</feature>
<feature type="active site" evidence="7">
    <location>
        <position position="263"/>
    </location>
</feature>
<feature type="binding site" evidence="8">
    <location>
        <position position="228"/>
    </location>
    <ligand>
        <name>Zn(2+)</name>
        <dbReference type="ChEBI" id="CHEBI:29105"/>
        <label>1</label>
    </ligand>
</feature>
<evidence type="ECO:0000256" key="4">
    <source>
        <dbReference type="ARBA" id="ARBA00022801"/>
    </source>
</evidence>
<dbReference type="GO" id="GO:0030198">
    <property type="term" value="P:extracellular matrix organization"/>
    <property type="evidence" value="ECO:0007669"/>
    <property type="project" value="TreeGrafter"/>
</dbReference>
<feature type="binding site" evidence="8">
    <location>
        <position position="203"/>
    </location>
    <ligand>
        <name>Ca(2+)</name>
        <dbReference type="ChEBI" id="CHEBI:29108"/>
        <label>2</label>
    </ligand>
</feature>
<gene>
    <name evidence="11" type="ORF">RHSIM_Rhsim08G0059800</name>
</gene>
<keyword evidence="2" id="KW-0645">Protease</keyword>
<feature type="binding site" evidence="8">
    <location>
        <position position="213"/>
    </location>
    <ligand>
        <name>Zn(2+)</name>
        <dbReference type="ChEBI" id="CHEBI:29105"/>
        <label>1</label>
    </ligand>
</feature>
<feature type="binding site" evidence="8">
    <location>
        <position position="221"/>
    </location>
    <ligand>
        <name>Ca(2+)</name>
        <dbReference type="ChEBI" id="CHEBI:29108"/>
        <label>3</label>
    </ligand>
</feature>
<dbReference type="InterPro" id="IPR024079">
    <property type="entry name" value="MetalloPept_cat_dom_sf"/>
</dbReference>
<evidence type="ECO:0000313" key="12">
    <source>
        <dbReference type="Proteomes" id="UP000626092"/>
    </source>
</evidence>
<sequence length="320" mass="34912">MAINVFQHFLCICHFALALPLASQASQSTKAENPTSFDFIKHLEGGQKGQTVKGLQQLKVYLQKFGYINNSPNQTRANDDDFDDSLEAAIKTYQLNYHLKTTGTLDAQTVSQMMAPRCGFPDNSKGTKWMRAGKNAASRSQNTIHTVSHSTFSPGNSKWPQLTYAFAPGTRADAKSAVAKAFNTWASQTGFRFSQSQDFTSADLKIGFYRGDHGDGAPFSGKNGVLAHAFAPTDGRFHYNADNSFSENPIAGSFHLETVALHEIGHLLGLAHSDLEEAIMWPSIPAATVKGLHADDIQGINTLYGLEPVRISSFVFQCNA</sequence>
<dbReference type="PANTHER" id="PTHR10201:SF213">
    <property type="entry name" value="METALLOENDOPROTEINASE 2-MMP-LIKE"/>
    <property type="match status" value="1"/>
</dbReference>
<evidence type="ECO:0000256" key="6">
    <source>
        <dbReference type="ARBA" id="ARBA00023049"/>
    </source>
</evidence>
<protein>
    <recommendedName>
        <fullName evidence="10">Peptidase metallopeptidase domain-containing protein</fullName>
    </recommendedName>
</protein>